<feature type="domain" description="Reverse transcriptase" evidence="1">
    <location>
        <begin position="6"/>
        <end position="283"/>
    </location>
</feature>
<dbReference type="SUPFAM" id="SSF56672">
    <property type="entry name" value="DNA/RNA polymerases"/>
    <property type="match status" value="1"/>
</dbReference>
<dbReference type="InterPro" id="IPR043502">
    <property type="entry name" value="DNA/RNA_pol_sf"/>
</dbReference>
<evidence type="ECO:0000313" key="2">
    <source>
        <dbReference type="EMBL" id="GAU47110.1"/>
    </source>
</evidence>
<dbReference type="InterPro" id="IPR000477">
    <property type="entry name" value="RT_dom"/>
</dbReference>
<protein>
    <recommendedName>
        <fullName evidence="1">Reverse transcriptase domain-containing protein</fullName>
    </recommendedName>
</protein>
<dbReference type="PROSITE" id="PS50878">
    <property type="entry name" value="RT_POL"/>
    <property type="match status" value="1"/>
</dbReference>
<dbReference type="OrthoDB" id="1932527at2759"/>
<sequence length="465" mass="52993">MVFLAEFHKNVVLPKAITTSFLALIPKKDHPQVLSDYRPICLVSSLYKILSKVLAARLKNVMGKLISEVQSTFLPNRQILDGVLVVNELLDLAKRRKDKCLFFKVDFERAYNTVNWNFLDYMMARMGFAEGWRRWICACVFQSSMYVLVNGSTTEDFIVGKGLRQGDPLSPFLFLIVAEGLTGLMRTAVDNGMFQGYKVGNNISFNTFQFADDTIFVGEGNWENIWTIKTVLRSFEIVSGLKVNFYKSKLYGVNIEDYFLRASSAYLNCEVDSIPFRFLGLPVGANPRRRAIWLPILDSMRKRLCAWNGRNLSIGGTEDLKNASIWWRDIWRLGGMGEGNWFGNNVSSVLGDGNDIGFWKEKWMGLEPFRILYPSLYAKTTQPQALVSTMGTWDNNSCSWKLDWTAPLTAMEKVDVAELQLLLAQVQPRRDSNDRCRWIPNTMGLFTVQSAYTALLTRINSPVLE</sequence>
<dbReference type="CDD" id="cd01650">
    <property type="entry name" value="RT_nLTR_like"/>
    <property type="match status" value="1"/>
</dbReference>
<evidence type="ECO:0000259" key="1">
    <source>
        <dbReference type="PROSITE" id="PS50878"/>
    </source>
</evidence>
<gene>
    <name evidence="2" type="ORF">TSUD_403430</name>
</gene>
<name>A0A2Z6PB91_TRISU</name>
<dbReference type="Proteomes" id="UP000242715">
    <property type="component" value="Unassembled WGS sequence"/>
</dbReference>
<evidence type="ECO:0000313" key="3">
    <source>
        <dbReference type="Proteomes" id="UP000242715"/>
    </source>
</evidence>
<accession>A0A2Z6PB91</accession>
<dbReference type="PANTHER" id="PTHR31635:SF196">
    <property type="entry name" value="REVERSE TRANSCRIPTASE DOMAIN-CONTAINING PROTEIN-RELATED"/>
    <property type="match status" value="1"/>
</dbReference>
<dbReference type="AlphaFoldDB" id="A0A2Z6PB91"/>
<dbReference type="Pfam" id="PF00078">
    <property type="entry name" value="RVT_1"/>
    <property type="match status" value="1"/>
</dbReference>
<proteinExistence type="predicted"/>
<dbReference type="PANTHER" id="PTHR31635">
    <property type="entry name" value="REVERSE TRANSCRIPTASE DOMAIN-CONTAINING PROTEIN-RELATED"/>
    <property type="match status" value="1"/>
</dbReference>
<keyword evidence="3" id="KW-1185">Reference proteome</keyword>
<reference evidence="3" key="1">
    <citation type="journal article" date="2017" name="Front. Plant Sci.">
        <title>Climate Clever Clovers: New Paradigm to Reduce the Environmental Footprint of Ruminants by Breeding Low Methanogenic Forages Utilizing Haplotype Variation.</title>
        <authorList>
            <person name="Kaur P."/>
            <person name="Appels R."/>
            <person name="Bayer P.E."/>
            <person name="Keeble-Gagnere G."/>
            <person name="Wang J."/>
            <person name="Hirakawa H."/>
            <person name="Shirasawa K."/>
            <person name="Vercoe P."/>
            <person name="Stefanova K."/>
            <person name="Durmic Z."/>
            <person name="Nichols P."/>
            <person name="Revell C."/>
            <person name="Isobe S.N."/>
            <person name="Edwards D."/>
            <person name="Erskine W."/>
        </authorList>
    </citation>
    <scope>NUCLEOTIDE SEQUENCE [LARGE SCALE GENOMIC DNA]</scope>
    <source>
        <strain evidence="3">cv. Daliak</strain>
    </source>
</reference>
<dbReference type="EMBL" id="DF974283">
    <property type="protein sequence ID" value="GAU47110.1"/>
    <property type="molecule type" value="Genomic_DNA"/>
</dbReference>
<organism evidence="2 3">
    <name type="scientific">Trifolium subterraneum</name>
    <name type="common">Subterranean clover</name>
    <dbReference type="NCBI Taxonomy" id="3900"/>
    <lineage>
        <taxon>Eukaryota</taxon>
        <taxon>Viridiplantae</taxon>
        <taxon>Streptophyta</taxon>
        <taxon>Embryophyta</taxon>
        <taxon>Tracheophyta</taxon>
        <taxon>Spermatophyta</taxon>
        <taxon>Magnoliopsida</taxon>
        <taxon>eudicotyledons</taxon>
        <taxon>Gunneridae</taxon>
        <taxon>Pentapetalae</taxon>
        <taxon>rosids</taxon>
        <taxon>fabids</taxon>
        <taxon>Fabales</taxon>
        <taxon>Fabaceae</taxon>
        <taxon>Papilionoideae</taxon>
        <taxon>50 kb inversion clade</taxon>
        <taxon>NPAAA clade</taxon>
        <taxon>Hologalegina</taxon>
        <taxon>IRL clade</taxon>
        <taxon>Trifolieae</taxon>
        <taxon>Trifolium</taxon>
    </lineage>
</organism>